<dbReference type="AlphaFoldDB" id="T0KH04"/>
<evidence type="ECO:0000313" key="2">
    <source>
        <dbReference type="Proteomes" id="UP000015530"/>
    </source>
</evidence>
<name>T0KH04_COLGC</name>
<dbReference type="Proteomes" id="UP000015530">
    <property type="component" value="Unassembled WGS sequence"/>
</dbReference>
<dbReference type="OrthoDB" id="10450479at2759"/>
<protein>
    <submittedName>
        <fullName evidence="1">Uncharacterized protein</fullName>
    </submittedName>
</protein>
<dbReference type="EMBL" id="AMYD01001637">
    <property type="protein sequence ID" value="EQB52218.1"/>
    <property type="molecule type" value="Genomic_DNA"/>
</dbReference>
<proteinExistence type="predicted"/>
<dbReference type="HOGENOM" id="CLU_2003741_0_0_1"/>
<evidence type="ECO:0000313" key="1">
    <source>
        <dbReference type="EMBL" id="EQB52218.1"/>
    </source>
</evidence>
<comment type="caution">
    <text evidence="1">The sequence shown here is derived from an EMBL/GenBank/DDBJ whole genome shotgun (WGS) entry which is preliminary data.</text>
</comment>
<organism evidence="1 2">
    <name type="scientific">Colletotrichum gloeosporioides (strain Cg-14)</name>
    <name type="common">Anthracnose fungus</name>
    <name type="synonym">Glomerella cingulata</name>
    <dbReference type="NCBI Taxonomy" id="1237896"/>
    <lineage>
        <taxon>Eukaryota</taxon>
        <taxon>Fungi</taxon>
        <taxon>Dikarya</taxon>
        <taxon>Ascomycota</taxon>
        <taxon>Pezizomycotina</taxon>
        <taxon>Sordariomycetes</taxon>
        <taxon>Hypocreomycetidae</taxon>
        <taxon>Glomerellales</taxon>
        <taxon>Glomerellaceae</taxon>
        <taxon>Colletotrichum</taxon>
        <taxon>Colletotrichum gloeosporioides species complex</taxon>
    </lineage>
</organism>
<reference evidence="2" key="1">
    <citation type="journal article" date="2013" name="Mol. Plant Microbe Interact.">
        <title>Global aspects of pacC regulation of pathogenicity genes in Colletotrichum gloeosporioides as revealed by transcriptome analysis.</title>
        <authorList>
            <person name="Alkan N."/>
            <person name="Meng X."/>
            <person name="Friedlander G."/>
            <person name="Reuveni E."/>
            <person name="Sukno S."/>
            <person name="Sherman A."/>
            <person name="Thon M."/>
            <person name="Fluhr R."/>
            <person name="Prusky D."/>
        </authorList>
    </citation>
    <scope>NUCLEOTIDE SEQUENCE [LARGE SCALE GENOMIC DNA]</scope>
    <source>
        <strain evidence="2">Cg-14</strain>
    </source>
</reference>
<gene>
    <name evidence="1" type="ORF">CGLO_08188</name>
</gene>
<accession>T0KH04</accession>
<sequence length="124" mass="13462">MTIIEKETNLRESRVLQNLRPPEEACESCQYPVLVAVDIDIFGGVRMGGLAILDTAKLGSASNDGLMSTNNLVSDSSSWAYYLAAMFFRFGNPTKTSDPASHMKKLIPSGRKVILVQNGLGLPD</sequence>